<keyword evidence="2" id="KW-0472">Membrane</keyword>
<gene>
    <name evidence="3" type="ordered locus">Desaci_4125</name>
</gene>
<dbReference type="Gene3D" id="1.10.10.630">
    <property type="entry name" value="DnaD domain-like"/>
    <property type="match status" value="1"/>
</dbReference>
<reference evidence="3 4" key="1">
    <citation type="journal article" date="2012" name="J. Bacteriol.">
        <title>Complete genome sequences of Desulfosporosinus orientis DSM765T, Desulfosporosinus youngiae DSM17734T, Desulfosporosinus meridiei DSM13257T, and Desulfosporosinus acidiphilus DSM22704T.</title>
        <authorList>
            <person name="Pester M."/>
            <person name="Brambilla E."/>
            <person name="Alazard D."/>
            <person name="Rattei T."/>
            <person name="Weinmaier T."/>
            <person name="Han J."/>
            <person name="Lucas S."/>
            <person name="Lapidus A."/>
            <person name="Cheng J.F."/>
            <person name="Goodwin L."/>
            <person name="Pitluck S."/>
            <person name="Peters L."/>
            <person name="Ovchinnikova G."/>
            <person name="Teshima H."/>
            <person name="Detter J.C."/>
            <person name="Han C.S."/>
            <person name="Tapia R."/>
            <person name="Land M.L."/>
            <person name="Hauser L."/>
            <person name="Kyrpides N.C."/>
            <person name="Ivanova N.N."/>
            <person name="Pagani I."/>
            <person name="Huntmann M."/>
            <person name="Wei C.L."/>
            <person name="Davenport K.W."/>
            <person name="Daligault H."/>
            <person name="Chain P.S."/>
            <person name="Chen A."/>
            <person name="Mavromatis K."/>
            <person name="Markowitz V."/>
            <person name="Szeto E."/>
            <person name="Mikhailova N."/>
            <person name="Pati A."/>
            <person name="Wagner M."/>
            <person name="Woyke T."/>
            <person name="Ollivier B."/>
            <person name="Klenk H.P."/>
            <person name="Spring S."/>
            <person name="Loy A."/>
        </authorList>
    </citation>
    <scope>NUCLEOTIDE SEQUENCE [LARGE SCALE GENOMIC DNA]</scope>
    <source>
        <strain evidence="4">DSM 22704 / JCM 16185 / SJ4</strain>
    </source>
</reference>
<keyword evidence="2" id="KW-0812">Transmembrane</keyword>
<accession>I4DB13</accession>
<evidence type="ECO:0000256" key="1">
    <source>
        <dbReference type="SAM" id="MobiDB-lite"/>
    </source>
</evidence>
<dbReference type="KEGG" id="dai:Desaci_4125"/>
<sequence>MAWIPSNQEIARHPKTKRLARLLGVSLPTTVGHLHFLWWWALDFAQDGNLTEFDAFDLAAASEWDGDEKMFAVALISSGWIDGNPEDPDGPKHIHDWKEYTGKLIEKREEDAARKREDREKKRLQKTKHFKIPSDTSSSSTEKIPLPNTSMSQENPLPLDESSCIGPKDDKGSSVGVPLDGEPVILVRPTDVQRTSVNNPEPSNVTLTLTVPEYKPIIIDDDDDARARTEKMETDAGIGNLAIEFAMENWGRDLVPFEKAKIIQHCLDLARDGSCDPDGMLIKAIERSLDADKKLPYVQSIIEDWRLNGIIDHAGLAKLDGDRKKARVEDIKRRGNKERGRTRDTGHASPSGVALKGEKYANFYL</sequence>
<dbReference type="STRING" id="646529.Desaci_4125"/>
<feature type="compositionally biased region" description="Basic residues" evidence="1">
    <location>
        <begin position="122"/>
        <end position="131"/>
    </location>
</feature>
<evidence type="ECO:0000313" key="3">
    <source>
        <dbReference type="EMBL" id="AFM42987.1"/>
    </source>
</evidence>
<dbReference type="HOGENOM" id="CLU_867996_0_0_9"/>
<feature type="compositionally biased region" description="Basic and acidic residues" evidence="1">
    <location>
        <begin position="327"/>
        <end position="346"/>
    </location>
</feature>
<dbReference type="SUPFAM" id="SSF158499">
    <property type="entry name" value="DnaD domain-like"/>
    <property type="match status" value="1"/>
</dbReference>
<dbReference type="OrthoDB" id="1821976at2"/>
<keyword evidence="2" id="KW-1133">Transmembrane helix</keyword>
<feature type="region of interest" description="Disordered" evidence="1">
    <location>
        <begin position="108"/>
        <end position="157"/>
    </location>
</feature>
<protein>
    <submittedName>
        <fullName evidence="3">Uncharacterized protein</fullName>
    </submittedName>
</protein>
<keyword evidence="4" id="KW-1185">Reference proteome</keyword>
<feature type="compositionally biased region" description="Basic and acidic residues" evidence="1">
    <location>
        <begin position="108"/>
        <end position="121"/>
    </location>
</feature>
<feature type="region of interest" description="Disordered" evidence="1">
    <location>
        <begin position="327"/>
        <end position="353"/>
    </location>
</feature>
<dbReference type="EMBL" id="CP003639">
    <property type="protein sequence ID" value="AFM42987.1"/>
    <property type="molecule type" value="Genomic_DNA"/>
</dbReference>
<proteinExistence type="predicted"/>
<evidence type="ECO:0000256" key="2">
    <source>
        <dbReference type="SAM" id="Phobius"/>
    </source>
</evidence>
<dbReference type="InterPro" id="IPR034829">
    <property type="entry name" value="DnaD-like_sf"/>
</dbReference>
<feature type="compositionally biased region" description="Polar residues" evidence="1">
    <location>
        <begin position="134"/>
        <end position="155"/>
    </location>
</feature>
<name>I4DB13_DESAJ</name>
<dbReference type="eggNOG" id="COG3935">
    <property type="taxonomic scope" value="Bacteria"/>
</dbReference>
<feature type="transmembrane region" description="Helical" evidence="2">
    <location>
        <begin position="20"/>
        <end position="41"/>
    </location>
</feature>
<organism evidence="3 4">
    <name type="scientific">Desulfosporosinus acidiphilus (strain DSM 22704 / JCM 16185 / SJ4)</name>
    <dbReference type="NCBI Taxonomy" id="646529"/>
    <lineage>
        <taxon>Bacteria</taxon>
        <taxon>Bacillati</taxon>
        <taxon>Bacillota</taxon>
        <taxon>Clostridia</taxon>
        <taxon>Eubacteriales</taxon>
        <taxon>Desulfitobacteriaceae</taxon>
        <taxon>Desulfosporosinus</taxon>
    </lineage>
</organism>
<evidence type="ECO:0000313" key="4">
    <source>
        <dbReference type="Proteomes" id="UP000002892"/>
    </source>
</evidence>
<dbReference type="RefSeq" id="WP_014828973.1">
    <property type="nucleotide sequence ID" value="NC_018068.1"/>
</dbReference>
<dbReference type="AlphaFoldDB" id="I4DB13"/>
<dbReference type="Proteomes" id="UP000002892">
    <property type="component" value="Chromosome"/>
</dbReference>